<evidence type="ECO:0000313" key="2">
    <source>
        <dbReference type="Proteomes" id="UP001605036"/>
    </source>
</evidence>
<organism evidence="1 2">
    <name type="scientific">Riccia fluitans</name>
    <dbReference type="NCBI Taxonomy" id="41844"/>
    <lineage>
        <taxon>Eukaryota</taxon>
        <taxon>Viridiplantae</taxon>
        <taxon>Streptophyta</taxon>
        <taxon>Embryophyta</taxon>
        <taxon>Marchantiophyta</taxon>
        <taxon>Marchantiopsida</taxon>
        <taxon>Marchantiidae</taxon>
        <taxon>Marchantiales</taxon>
        <taxon>Ricciaceae</taxon>
        <taxon>Riccia</taxon>
    </lineage>
</organism>
<sequence>MPGLLSSQGLGFKLSPKIPFLIGVYLTCGRTLGKSFEISNQFSEYWGVNSDGSEHVCLLCIAASECG</sequence>
<accession>A0ABD1Z4Y9</accession>
<dbReference type="AlphaFoldDB" id="A0ABD1Z4Y9"/>
<dbReference type="Proteomes" id="UP001605036">
    <property type="component" value="Unassembled WGS sequence"/>
</dbReference>
<dbReference type="EMBL" id="JBHFFA010000002">
    <property type="protein sequence ID" value="KAL2641797.1"/>
    <property type="molecule type" value="Genomic_DNA"/>
</dbReference>
<name>A0ABD1Z4Y9_9MARC</name>
<proteinExistence type="predicted"/>
<comment type="caution">
    <text evidence="1">The sequence shown here is derived from an EMBL/GenBank/DDBJ whole genome shotgun (WGS) entry which is preliminary data.</text>
</comment>
<evidence type="ECO:0000313" key="1">
    <source>
        <dbReference type="EMBL" id="KAL2641797.1"/>
    </source>
</evidence>
<protein>
    <submittedName>
        <fullName evidence="1">Uncharacterized protein</fullName>
    </submittedName>
</protein>
<reference evidence="1 2" key="1">
    <citation type="submission" date="2024-09" db="EMBL/GenBank/DDBJ databases">
        <title>Chromosome-scale assembly of Riccia fluitans.</title>
        <authorList>
            <person name="Paukszto L."/>
            <person name="Sawicki J."/>
            <person name="Karawczyk K."/>
            <person name="Piernik-Szablinska J."/>
            <person name="Szczecinska M."/>
            <person name="Mazdziarz M."/>
        </authorList>
    </citation>
    <scope>NUCLEOTIDE SEQUENCE [LARGE SCALE GENOMIC DNA]</scope>
    <source>
        <strain evidence="1">Rf_01</strain>
        <tissue evidence="1">Aerial parts of the thallus</tissue>
    </source>
</reference>
<keyword evidence="2" id="KW-1185">Reference proteome</keyword>
<gene>
    <name evidence="1" type="ORF">R1flu_009384</name>
</gene>